<organism evidence="1 2">
    <name type="scientific">Trifolium medium</name>
    <dbReference type="NCBI Taxonomy" id="97028"/>
    <lineage>
        <taxon>Eukaryota</taxon>
        <taxon>Viridiplantae</taxon>
        <taxon>Streptophyta</taxon>
        <taxon>Embryophyta</taxon>
        <taxon>Tracheophyta</taxon>
        <taxon>Spermatophyta</taxon>
        <taxon>Magnoliopsida</taxon>
        <taxon>eudicotyledons</taxon>
        <taxon>Gunneridae</taxon>
        <taxon>Pentapetalae</taxon>
        <taxon>rosids</taxon>
        <taxon>fabids</taxon>
        <taxon>Fabales</taxon>
        <taxon>Fabaceae</taxon>
        <taxon>Papilionoideae</taxon>
        <taxon>50 kb inversion clade</taxon>
        <taxon>NPAAA clade</taxon>
        <taxon>Hologalegina</taxon>
        <taxon>IRL clade</taxon>
        <taxon>Trifolieae</taxon>
        <taxon>Trifolium</taxon>
    </lineage>
</organism>
<sequence length="39" mass="4318">NSSYLSCFRGSEAVKPLKVFKGSEAVKPLRVSEVLKYSL</sequence>
<evidence type="ECO:0000313" key="1">
    <source>
        <dbReference type="EMBL" id="MCI71530.1"/>
    </source>
</evidence>
<proteinExistence type="predicted"/>
<feature type="non-terminal residue" evidence="1">
    <location>
        <position position="1"/>
    </location>
</feature>
<name>A0A392UGE3_9FABA</name>
<accession>A0A392UGE3</accession>
<keyword evidence="2" id="KW-1185">Reference proteome</keyword>
<dbReference type="AlphaFoldDB" id="A0A392UGE3"/>
<dbReference type="Proteomes" id="UP000265520">
    <property type="component" value="Unassembled WGS sequence"/>
</dbReference>
<dbReference type="EMBL" id="LXQA010798020">
    <property type="protein sequence ID" value="MCI71530.1"/>
    <property type="molecule type" value="Genomic_DNA"/>
</dbReference>
<protein>
    <submittedName>
        <fullName evidence="1">Uncharacterized protein</fullName>
    </submittedName>
</protein>
<comment type="caution">
    <text evidence="1">The sequence shown here is derived from an EMBL/GenBank/DDBJ whole genome shotgun (WGS) entry which is preliminary data.</text>
</comment>
<evidence type="ECO:0000313" key="2">
    <source>
        <dbReference type="Proteomes" id="UP000265520"/>
    </source>
</evidence>
<reference evidence="1 2" key="1">
    <citation type="journal article" date="2018" name="Front. Plant Sci.">
        <title>Red Clover (Trifolium pratense) and Zigzag Clover (T. medium) - A Picture of Genomic Similarities and Differences.</title>
        <authorList>
            <person name="Dluhosova J."/>
            <person name="Istvanek J."/>
            <person name="Nedelnik J."/>
            <person name="Repkova J."/>
        </authorList>
    </citation>
    <scope>NUCLEOTIDE SEQUENCE [LARGE SCALE GENOMIC DNA]</scope>
    <source>
        <strain evidence="2">cv. 10/8</strain>
        <tissue evidence="1">Leaf</tissue>
    </source>
</reference>